<protein>
    <submittedName>
        <fullName evidence="1">Uncharacterized protein</fullName>
    </submittedName>
</protein>
<evidence type="ECO:0000313" key="2">
    <source>
        <dbReference type="Proteomes" id="UP000008391"/>
    </source>
</evidence>
<sequence>MSKLGIASLGIASAIIGGAIGLSPQANAAESAESVSICLSGRSAVASADTSCAFADNVAVAWYSQSGMSVQAYSPVTGRVYTMTCDPDAWVVDDYGVYHSGVKRCVGSNPYGAALVVYVR</sequence>
<dbReference type="GeneID" id="18566132"/>
<evidence type="ECO:0000313" key="1">
    <source>
        <dbReference type="EMBL" id="AEJ94116.1"/>
    </source>
</evidence>
<organism evidence="1 2">
    <name type="scientific">Mycobacterium phage Thibault</name>
    <dbReference type="NCBI Taxonomy" id="1052673"/>
    <lineage>
        <taxon>Viruses</taxon>
        <taxon>Duplodnaviria</taxon>
        <taxon>Heunggongvirae</taxon>
        <taxon>Uroviricota</taxon>
        <taxon>Caudoviricetes</taxon>
        <taxon>Omegavirus</taxon>
        <taxon>Omegavirus thibault</taxon>
    </lineage>
</organism>
<dbReference type="EMBL" id="JN201525">
    <property type="protein sequence ID" value="AEJ94116.1"/>
    <property type="molecule type" value="Genomic_DNA"/>
</dbReference>
<reference evidence="1 2" key="1">
    <citation type="journal article" date="2012" name="J. Virol.">
        <title>Complete Genome Sequences of 138 Mycobacteriophages.</title>
        <authorList>
            <consortium name="the Science Education Alliance Phage Hunters Advancing Genomics and Evolutionary Science Program"/>
            <consortium name="the KwaZulu-Natal Research Institute for Tuberculosis and HIV Mycobacterial Genetics Course Students"/>
            <consortium name="the Phage Hunters Integrating Research and Education Program"/>
            <person name="Hatfull G.F."/>
        </authorList>
    </citation>
    <scope>NUCLEOTIDE SEQUENCE [LARGE SCALE GENOMIC DNA]</scope>
</reference>
<proteinExistence type="predicted"/>
<dbReference type="KEGG" id="vg:18566132"/>
<dbReference type="Proteomes" id="UP000008391">
    <property type="component" value="Segment"/>
</dbReference>
<dbReference type="RefSeq" id="YP_009018204.1">
    <property type="nucleotide sequence ID" value="NC_023738.1"/>
</dbReference>
<name>G1FGQ8_9CAUD</name>
<dbReference type="OrthoDB" id="18093at10239"/>
<gene>
    <name evidence="1" type="primary">195</name>
    <name evidence="1" type="ORF">THIBAULT_195</name>
</gene>
<accession>G1FGQ8</accession>
<keyword evidence="2" id="KW-1185">Reference proteome</keyword>